<dbReference type="OrthoDB" id="3733837at2"/>
<evidence type="ECO:0000256" key="7">
    <source>
        <dbReference type="ARBA" id="ARBA00023136"/>
    </source>
</evidence>
<reference evidence="9 10" key="1">
    <citation type="submission" date="2018-11" db="EMBL/GenBank/DDBJ databases">
        <title>YIM 102482-1 draft genome.</title>
        <authorList>
            <person name="Li G."/>
            <person name="Jiang Y."/>
        </authorList>
    </citation>
    <scope>NUCLEOTIDE SEQUENCE [LARGE SCALE GENOMIC DNA]</scope>
    <source>
        <strain evidence="9 10">YIM 102482-1</strain>
    </source>
</reference>
<evidence type="ECO:0000256" key="1">
    <source>
        <dbReference type="ARBA" id="ARBA00004651"/>
    </source>
</evidence>
<evidence type="ECO:0000256" key="5">
    <source>
        <dbReference type="ARBA" id="ARBA00022692"/>
    </source>
</evidence>
<dbReference type="Pfam" id="PF04066">
    <property type="entry name" value="MrpF_PhaF"/>
    <property type="match status" value="1"/>
</dbReference>
<keyword evidence="4" id="KW-1003">Cell membrane</keyword>
<dbReference type="EMBL" id="RQVS01000002">
    <property type="protein sequence ID" value="RRJ88384.1"/>
    <property type="molecule type" value="Genomic_DNA"/>
</dbReference>
<protein>
    <submittedName>
        <fullName evidence="9">Sodium:proton antiporter</fullName>
    </submittedName>
</protein>
<evidence type="ECO:0000313" key="9">
    <source>
        <dbReference type="EMBL" id="RRJ88384.1"/>
    </source>
</evidence>
<evidence type="ECO:0000256" key="2">
    <source>
        <dbReference type="ARBA" id="ARBA00009212"/>
    </source>
</evidence>
<dbReference type="Proteomes" id="UP000274391">
    <property type="component" value="Unassembled WGS sequence"/>
</dbReference>
<evidence type="ECO:0000256" key="6">
    <source>
        <dbReference type="ARBA" id="ARBA00022989"/>
    </source>
</evidence>
<keyword evidence="7 8" id="KW-0472">Membrane</keyword>
<organism evidence="9 10">
    <name type="scientific">Gulosibacter macacae</name>
    <dbReference type="NCBI Taxonomy" id="2488791"/>
    <lineage>
        <taxon>Bacteria</taxon>
        <taxon>Bacillati</taxon>
        <taxon>Actinomycetota</taxon>
        <taxon>Actinomycetes</taxon>
        <taxon>Micrococcales</taxon>
        <taxon>Microbacteriaceae</taxon>
        <taxon>Gulosibacter</taxon>
    </lineage>
</organism>
<dbReference type="InterPro" id="IPR007208">
    <property type="entry name" value="MrpF/PhaF-like"/>
</dbReference>
<evidence type="ECO:0000256" key="8">
    <source>
        <dbReference type="SAM" id="Phobius"/>
    </source>
</evidence>
<dbReference type="GO" id="GO:0005886">
    <property type="term" value="C:plasma membrane"/>
    <property type="evidence" value="ECO:0007669"/>
    <property type="project" value="UniProtKB-SubCell"/>
</dbReference>
<sequence>MFAAAAVLALIRIVRGPSIVDRMAGSDTLLTVLICVLASEMALNGHLNTLPLLIALAMTASIGTLAVARFVSRVRRQSDER</sequence>
<keyword evidence="3" id="KW-0813">Transport</keyword>
<name>A0A3P3W0S0_9MICO</name>
<dbReference type="GO" id="GO:0015385">
    <property type="term" value="F:sodium:proton antiporter activity"/>
    <property type="evidence" value="ECO:0007669"/>
    <property type="project" value="TreeGrafter"/>
</dbReference>
<dbReference type="PANTHER" id="PTHR34702:SF1">
    <property type="entry name" value="NA(+)_H(+) ANTIPORTER SUBUNIT F"/>
    <property type="match status" value="1"/>
</dbReference>
<keyword evidence="6 8" id="KW-1133">Transmembrane helix</keyword>
<comment type="caution">
    <text evidence="9">The sequence shown here is derived from an EMBL/GenBank/DDBJ whole genome shotgun (WGS) entry which is preliminary data.</text>
</comment>
<proteinExistence type="inferred from homology"/>
<evidence type="ECO:0000256" key="3">
    <source>
        <dbReference type="ARBA" id="ARBA00022448"/>
    </source>
</evidence>
<feature type="transmembrane region" description="Helical" evidence="8">
    <location>
        <begin position="50"/>
        <end position="71"/>
    </location>
</feature>
<evidence type="ECO:0000313" key="10">
    <source>
        <dbReference type="Proteomes" id="UP000274391"/>
    </source>
</evidence>
<gene>
    <name evidence="9" type="ORF">EG850_02590</name>
</gene>
<dbReference type="AlphaFoldDB" id="A0A3P3W0S0"/>
<dbReference type="PANTHER" id="PTHR34702">
    <property type="entry name" value="NA(+)/H(+) ANTIPORTER SUBUNIT F1"/>
    <property type="match status" value="1"/>
</dbReference>
<comment type="subcellular location">
    <subcellularLocation>
        <location evidence="1">Cell membrane</location>
        <topology evidence="1">Multi-pass membrane protein</topology>
    </subcellularLocation>
</comment>
<evidence type="ECO:0000256" key="4">
    <source>
        <dbReference type="ARBA" id="ARBA00022475"/>
    </source>
</evidence>
<keyword evidence="5 8" id="KW-0812">Transmembrane</keyword>
<keyword evidence="10" id="KW-1185">Reference proteome</keyword>
<accession>A0A3P3W0S0</accession>
<comment type="similarity">
    <text evidence="2">Belongs to the CPA3 antiporters (TC 2.A.63) subunit F family.</text>
</comment>